<reference evidence="4" key="1">
    <citation type="submission" date="2016-10" db="EMBL/GenBank/DDBJ databases">
        <authorList>
            <person name="Varghese N."/>
            <person name="Submissions S."/>
        </authorList>
    </citation>
    <scope>NUCLEOTIDE SEQUENCE [LARGE SCALE GENOMIC DNA]</scope>
    <source>
        <strain evidence="4">DSM 18579</strain>
    </source>
</reference>
<evidence type="ECO:0000256" key="1">
    <source>
        <dbReference type="SAM" id="MobiDB-lite"/>
    </source>
</evidence>
<dbReference type="GO" id="GO:0004386">
    <property type="term" value="F:helicase activity"/>
    <property type="evidence" value="ECO:0007669"/>
    <property type="project" value="UniProtKB-KW"/>
</dbReference>
<keyword evidence="4" id="KW-1185">Reference proteome</keyword>
<dbReference type="InterPro" id="IPR038475">
    <property type="entry name" value="RecG_C_sf"/>
</dbReference>
<dbReference type="PANTHER" id="PTHR30595">
    <property type="entry name" value="GLPR-RELATED TRANSCRIPTIONAL REPRESSOR"/>
    <property type="match status" value="1"/>
</dbReference>
<keyword evidence="3" id="KW-0067">ATP-binding</keyword>
<sequence>MNNQKLPININDLLSAKTVENERLEFKEGWNPESIIHTICAFANDFHNLGGGYIIIGISENQGQAVLPPIGIPLEKIDTIKKELLNLGNSAISPTYHPLTAVYEIENRHVLVIWAPGGGTRPYKAKTSLSKKLSDWDYYIRLHSSTVKAKGDYNKELLSLTATIPFDDRFCQNVPLEELSIDLMINFLKNIDSDLTADKKSFELSTLARQMNVAGGPNEMLFPKNIGLLFFNEQPAQFFPVTQIDVVFFPDGAGGERFEEKIFKGPIDQMLKNALNYIKNNYLKQIIIKHNDRAESSRYWNFPFSAIEEAVVNAIYHRSYEIREPVEIRIDQTELVVLSFPGPDHSIDLSSLRQGKAVSRRYRNRRIGEFLKELDLTEGRSTGIPKILRAMKINESPEPVFETDFDRSYFLIRLPINSFFLENNHRNYASITEIPLYADNKIQLEEDRGLTNNKRAQSEDKKAQSEDEKAQSDDKRAQSDDKRAQSDDKRAQSDLHIDEEIRRAFENKSLSELFLLIEQFNPISSNELVSKLGLTDKHGAFKRNLSFLLKKNIIQYQFPEKPTSRLQKYLVSEYGLMIGEKLKLF</sequence>
<dbReference type="Pfam" id="PF13749">
    <property type="entry name" value="HATPase_c_4"/>
    <property type="match status" value="1"/>
</dbReference>
<dbReference type="Proteomes" id="UP000242642">
    <property type="component" value="Unassembled WGS sequence"/>
</dbReference>
<dbReference type="AlphaFoldDB" id="A0A1I0BHL2"/>
<dbReference type="InterPro" id="IPR038461">
    <property type="entry name" value="Schlafen_AlbA_2_dom_sf"/>
</dbReference>
<keyword evidence="3" id="KW-0347">Helicase</keyword>
<dbReference type="Gene3D" id="3.30.950.30">
    <property type="entry name" value="Schlafen, AAA domain"/>
    <property type="match status" value="1"/>
</dbReference>
<organism evidence="3 4">
    <name type="scientific">Thorsellia anophelis DSM 18579</name>
    <dbReference type="NCBI Taxonomy" id="1123402"/>
    <lineage>
        <taxon>Bacteria</taxon>
        <taxon>Pseudomonadati</taxon>
        <taxon>Pseudomonadota</taxon>
        <taxon>Gammaproteobacteria</taxon>
        <taxon>Enterobacterales</taxon>
        <taxon>Thorselliaceae</taxon>
        <taxon>Thorsellia</taxon>
    </lineage>
</organism>
<evidence type="ECO:0000313" key="4">
    <source>
        <dbReference type="Proteomes" id="UP000242642"/>
    </source>
</evidence>
<feature type="region of interest" description="Disordered" evidence="1">
    <location>
        <begin position="448"/>
        <end position="493"/>
    </location>
</feature>
<keyword evidence="3" id="KW-0378">Hydrolase</keyword>
<dbReference type="Pfam" id="PF04326">
    <property type="entry name" value="SLFN_AlbA_2"/>
    <property type="match status" value="1"/>
</dbReference>
<feature type="domain" description="Schlafen AlbA-2" evidence="2">
    <location>
        <begin position="20"/>
        <end position="149"/>
    </location>
</feature>
<evidence type="ECO:0000259" key="2">
    <source>
        <dbReference type="Pfam" id="PF04326"/>
    </source>
</evidence>
<dbReference type="Gene3D" id="3.30.565.60">
    <property type="match status" value="1"/>
</dbReference>
<dbReference type="RefSeq" id="WP_093318684.1">
    <property type="nucleotide sequence ID" value="NZ_FOHV01000008.1"/>
</dbReference>
<gene>
    <name evidence="3" type="ORF">SAMN02583745_01249</name>
</gene>
<name>A0A1I0BHL2_9GAMM</name>
<accession>A0A1I0BHL2</accession>
<keyword evidence="3" id="KW-0547">Nucleotide-binding</keyword>
<evidence type="ECO:0000313" key="3">
    <source>
        <dbReference type="EMBL" id="SET06084.1"/>
    </source>
</evidence>
<feature type="compositionally biased region" description="Basic and acidic residues" evidence="1">
    <location>
        <begin position="456"/>
        <end position="493"/>
    </location>
</feature>
<dbReference type="OrthoDB" id="9807853at2"/>
<protein>
    <submittedName>
        <fullName evidence="3">ATP-dependent DNA helicase RecG</fullName>
    </submittedName>
</protein>
<dbReference type="InterPro" id="IPR007421">
    <property type="entry name" value="Schlafen_AlbA_2_dom"/>
</dbReference>
<dbReference type="STRING" id="1123402.SAMN02583745_01249"/>
<proteinExistence type="predicted"/>
<dbReference type="EMBL" id="FOHV01000008">
    <property type="protein sequence ID" value="SET06084.1"/>
    <property type="molecule type" value="Genomic_DNA"/>
</dbReference>
<dbReference type="PANTHER" id="PTHR30595:SF6">
    <property type="entry name" value="SCHLAFEN ALBA-2 DOMAIN-CONTAINING PROTEIN"/>
    <property type="match status" value="1"/>
</dbReference>